<feature type="chain" id="PRO_5038994104" evidence="6">
    <location>
        <begin position="24"/>
        <end position="277"/>
    </location>
</feature>
<organism evidence="8 9">
    <name type="scientific">Brevibacterium senegalense</name>
    <dbReference type="NCBI Taxonomy" id="1033736"/>
    <lineage>
        <taxon>Bacteria</taxon>
        <taxon>Bacillati</taxon>
        <taxon>Actinomycetota</taxon>
        <taxon>Actinomycetes</taxon>
        <taxon>Micrococcales</taxon>
        <taxon>Brevibacteriaceae</taxon>
        <taxon>Brevibacterium</taxon>
    </lineage>
</organism>
<evidence type="ECO:0000259" key="7">
    <source>
        <dbReference type="Pfam" id="PF00496"/>
    </source>
</evidence>
<keyword evidence="3" id="KW-0813">Transport</keyword>
<reference evidence="8" key="2">
    <citation type="submission" date="2021-09" db="EMBL/GenBank/DDBJ databases">
        <authorList>
            <person name="Gilroy R."/>
        </authorList>
    </citation>
    <scope>NUCLEOTIDE SEQUENCE</scope>
    <source>
        <strain evidence="8">ChiGjej5B5-7349</strain>
    </source>
</reference>
<evidence type="ECO:0000256" key="5">
    <source>
        <dbReference type="SAM" id="MobiDB-lite"/>
    </source>
</evidence>
<evidence type="ECO:0000256" key="1">
    <source>
        <dbReference type="ARBA" id="ARBA00004196"/>
    </source>
</evidence>
<dbReference type="InterPro" id="IPR039424">
    <property type="entry name" value="SBP_5"/>
</dbReference>
<dbReference type="AlphaFoldDB" id="A0A921MBQ2"/>
<gene>
    <name evidence="8" type="ORF">K8V08_02935</name>
</gene>
<evidence type="ECO:0000256" key="4">
    <source>
        <dbReference type="ARBA" id="ARBA00022729"/>
    </source>
</evidence>
<feature type="compositionally biased region" description="Polar residues" evidence="5">
    <location>
        <begin position="268"/>
        <end position="277"/>
    </location>
</feature>
<dbReference type="PROSITE" id="PS51257">
    <property type="entry name" value="PROKAR_LIPOPROTEIN"/>
    <property type="match status" value="1"/>
</dbReference>
<dbReference type="InterPro" id="IPR000914">
    <property type="entry name" value="SBP_5_dom"/>
</dbReference>
<evidence type="ECO:0000256" key="6">
    <source>
        <dbReference type="SAM" id="SignalP"/>
    </source>
</evidence>
<sequence length="277" mass="29275">MSRFLAAAAGAAALTLTITGCSAGAGSSAGGEGGEARTDIVVAHTAEPVNLDFTTTDGAAIPQALMENVYESLVRIDQEGQIQPALATAWEISDDRLTYTFTLDPEATFSNGDPVTAEDVKFSYERVQSDDWTNALGAKMDVVDSIEAPDEGTVEITLSQPSNTWLFNLASLVGAVFHPDEVDDLANTAVGSGPYTVEEFTRGQQIVFAKRDDYAGATPGTLDTVTFRYFDDAVAASNALKSGQIDVVGNLQTPELTPEFEADDTKQVQEGTTNGEV</sequence>
<evidence type="ECO:0000313" key="8">
    <source>
        <dbReference type="EMBL" id="HJG79350.1"/>
    </source>
</evidence>
<dbReference type="Gene3D" id="3.40.190.10">
    <property type="entry name" value="Periplasmic binding protein-like II"/>
    <property type="match status" value="1"/>
</dbReference>
<protein>
    <submittedName>
        <fullName evidence="8">ABC transporter substrate-binding protein</fullName>
    </submittedName>
</protein>
<proteinExistence type="inferred from homology"/>
<comment type="caution">
    <text evidence="8">The sequence shown here is derived from an EMBL/GenBank/DDBJ whole genome shotgun (WGS) entry which is preliminary data.</text>
</comment>
<comment type="similarity">
    <text evidence="2">Belongs to the bacterial solute-binding protein 5 family.</text>
</comment>
<evidence type="ECO:0000256" key="3">
    <source>
        <dbReference type="ARBA" id="ARBA00022448"/>
    </source>
</evidence>
<dbReference type="SUPFAM" id="SSF53850">
    <property type="entry name" value="Periplasmic binding protein-like II"/>
    <property type="match status" value="1"/>
</dbReference>
<dbReference type="PANTHER" id="PTHR30290">
    <property type="entry name" value="PERIPLASMIC BINDING COMPONENT OF ABC TRANSPORTER"/>
    <property type="match status" value="1"/>
</dbReference>
<dbReference type="PANTHER" id="PTHR30290:SF10">
    <property type="entry name" value="PERIPLASMIC OLIGOPEPTIDE-BINDING PROTEIN-RELATED"/>
    <property type="match status" value="1"/>
</dbReference>
<reference evidence="8" key="1">
    <citation type="journal article" date="2021" name="PeerJ">
        <title>Extensive microbial diversity within the chicken gut microbiome revealed by metagenomics and culture.</title>
        <authorList>
            <person name="Gilroy R."/>
            <person name="Ravi A."/>
            <person name="Getino M."/>
            <person name="Pursley I."/>
            <person name="Horton D.L."/>
            <person name="Alikhan N.F."/>
            <person name="Baker D."/>
            <person name="Gharbi K."/>
            <person name="Hall N."/>
            <person name="Watson M."/>
            <person name="Adriaenssens E.M."/>
            <person name="Foster-Nyarko E."/>
            <person name="Jarju S."/>
            <person name="Secka A."/>
            <person name="Antonio M."/>
            <person name="Oren A."/>
            <person name="Chaudhuri R.R."/>
            <person name="La Ragione R."/>
            <person name="Hildebrand F."/>
            <person name="Pallen M.J."/>
        </authorList>
    </citation>
    <scope>NUCLEOTIDE SEQUENCE</scope>
    <source>
        <strain evidence="8">ChiGjej5B5-7349</strain>
    </source>
</reference>
<feature type="region of interest" description="Disordered" evidence="5">
    <location>
        <begin position="256"/>
        <end position="277"/>
    </location>
</feature>
<dbReference type="Pfam" id="PF00496">
    <property type="entry name" value="SBP_bac_5"/>
    <property type="match status" value="1"/>
</dbReference>
<keyword evidence="4 6" id="KW-0732">Signal</keyword>
<dbReference type="GO" id="GO:0015833">
    <property type="term" value="P:peptide transport"/>
    <property type="evidence" value="ECO:0007669"/>
    <property type="project" value="TreeGrafter"/>
</dbReference>
<evidence type="ECO:0000256" key="2">
    <source>
        <dbReference type="ARBA" id="ARBA00005695"/>
    </source>
</evidence>
<accession>A0A921MBQ2</accession>
<comment type="subcellular location">
    <subcellularLocation>
        <location evidence="1">Cell envelope</location>
    </subcellularLocation>
</comment>
<feature type="non-terminal residue" evidence="8">
    <location>
        <position position="277"/>
    </location>
</feature>
<dbReference type="EMBL" id="DYUK01000068">
    <property type="protein sequence ID" value="HJG79350.1"/>
    <property type="molecule type" value="Genomic_DNA"/>
</dbReference>
<dbReference type="GO" id="GO:1904680">
    <property type="term" value="F:peptide transmembrane transporter activity"/>
    <property type="evidence" value="ECO:0007669"/>
    <property type="project" value="TreeGrafter"/>
</dbReference>
<name>A0A921MBQ2_9MICO</name>
<dbReference type="GO" id="GO:0030313">
    <property type="term" value="C:cell envelope"/>
    <property type="evidence" value="ECO:0007669"/>
    <property type="project" value="UniProtKB-SubCell"/>
</dbReference>
<feature type="domain" description="Solute-binding protein family 5" evidence="7">
    <location>
        <begin position="81"/>
        <end position="273"/>
    </location>
</feature>
<feature type="signal peptide" evidence="6">
    <location>
        <begin position="1"/>
        <end position="23"/>
    </location>
</feature>
<dbReference type="Proteomes" id="UP000784435">
    <property type="component" value="Unassembled WGS sequence"/>
</dbReference>
<evidence type="ECO:0000313" key="9">
    <source>
        <dbReference type="Proteomes" id="UP000784435"/>
    </source>
</evidence>